<organism evidence="1 2">
    <name type="scientific">Eumeta variegata</name>
    <name type="common">Bagworm moth</name>
    <name type="synonym">Eumeta japonica</name>
    <dbReference type="NCBI Taxonomy" id="151549"/>
    <lineage>
        <taxon>Eukaryota</taxon>
        <taxon>Metazoa</taxon>
        <taxon>Ecdysozoa</taxon>
        <taxon>Arthropoda</taxon>
        <taxon>Hexapoda</taxon>
        <taxon>Insecta</taxon>
        <taxon>Pterygota</taxon>
        <taxon>Neoptera</taxon>
        <taxon>Endopterygota</taxon>
        <taxon>Lepidoptera</taxon>
        <taxon>Glossata</taxon>
        <taxon>Ditrysia</taxon>
        <taxon>Tineoidea</taxon>
        <taxon>Psychidae</taxon>
        <taxon>Oiketicinae</taxon>
        <taxon>Eumeta</taxon>
    </lineage>
</organism>
<accession>A0A4C1VBD5</accession>
<comment type="caution">
    <text evidence="1">The sequence shown here is derived from an EMBL/GenBank/DDBJ whole genome shotgun (WGS) entry which is preliminary data.</text>
</comment>
<keyword evidence="2" id="KW-1185">Reference proteome</keyword>
<dbReference type="Proteomes" id="UP000299102">
    <property type="component" value="Unassembled WGS sequence"/>
</dbReference>
<sequence length="120" mass="13161">MFSSLMSNFNSLKPPLCPSPHLVCQNHGYAFAFFAYSEGVGSFKRVSSLRSVPLRSIGCAICVAEKAGGWAIELESVRFAGTTSARDRANGESTQTKRDLIDYVTCQFLFCSGHLQTYYG</sequence>
<dbReference type="EMBL" id="BGZK01000312">
    <property type="protein sequence ID" value="GBP35929.1"/>
    <property type="molecule type" value="Genomic_DNA"/>
</dbReference>
<proteinExistence type="predicted"/>
<dbReference type="AlphaFoldDB" id="A0A4C1VBD5"/>
<reference evidence="1 2" key="1">
    <citation type="journal article" date="2019" name="Commun. Biol.">
        <title>The bagworm genome reveals a unique fibroin gene that provides high tensile strength.</title>
        <authorList>
            <person name="Kono N."/>
            <person name="Nakamura H."/>
            <person name="Ohtoshi R."/>
            <person name="Tomita M."/>
            <person name="Numata K."/>
            <person name="Arakawa K."/>
        </authorList>
    </citation>
    <scope>NUCLEOTIDE SEQUENCE [LARGE SCALE GENOMIC DNA]</scope>
</reference>
<gene>
    <name evidence="1" type="ORF">EVAR_91480_1</name>
</gene>
<name>A0A4C1VBD5_EUMVA</name>
<protein>
    <submittedName>
        <fullName evidence="1">Uncharacterized protein</fullName>
    </submittedName>
</protein>
<evidence type="ECO:0000313" key="2">
    <source>
        <dbReference type="Proteomes" id="UP000299102"/>
    </source>
</evidence>
<evidence type="ECO:0000313" key="1">
    <source>
        <dbReference type="EMBL" id="GBP35929.1"/>
    </source>
</evidence>